<reference evidence="1" key="1">
    <citation type="submission" date="2013-11" db="EMBL/GenBank/DDBJ databases">
        <title>Comparative genomics of Ignicoccus.</title>
        <authorList>
            <person name="Podar M."/>
        </authorList>
    </citation>
    <scope>NUCLEOTIDE SEQUENCE</scope>
    <source>
        <strain evidence="1">DSM 13166</strain>
    </source>
</reference>
<evidence type="ECO:0000313" key="2">
    <source>
        <dbReference type="Proteomes" id="UP001063698"/>
    </source>
</evidence>
<accession>A0A977PJ41</accession>
<sequence length="146" mass="17074">MYLHRPPRIKVLEALGAIADGRVKVLNGKAKVVSSEGDREYDVCVDLERRVAYSTDNGTHYRNYVGYPIIAVLMLKGVLPFDERLSQALKGIPWRKLNEEYKKYAKVMEIIFDELDRKGIRREEVERYIDEVMEKLRELKLRKGKC</sequence>
<name>A0A977PJ41_9CREN</name>
<dbReference type="AlphaFoldDB" id="A0A977PJ41"/>
<dbReference type="KEGG" id="ipc:IPA_01735"/>
<organism evidence="1 2">
    <name type="scientific">Ignicoccus pacificus DSM 13166</name>
    <dbReference type="NCBI Taxonomy" id="940294"/>
    <lineage>
        <taxon>Archaea</taxon>
        <taxon>Thermoproteota</taxon>
        <taxon>Thermoprotei</taxon>
        <taxon>Desulfurococcales</taxon>
        <taxon>Desulfurococcaceae</taxon>
        <taxon>Ignicoccus</taxon>
    </lineage>
</organism>
<gene>
    <name evidence="1" type="ORF">IPA_01735</name>
</gene>
<dbReference type="PIRSF" id="PIRSF014422">
    <property type="entry name" value="UCP014422"/>
    <property type="match status" value="1"/>
</dbReference>
<proteinExistence type="predicted"/>
<dbReference type="EMBL" id="CP006868">
    <property type="protein sequence ID" value="UXD21241.1"/>
    <property type="molecule type" value="Genomic_DNA"/>
</dbReference>
<dbReference type="InterPro" id="IPR016618">
    <property type="entry name" value="UCP014422"/>
</dbReference>
<keyword evidence="2" id="KW-1185">Reference proteome</keyword>
<protein>
    <submittedName>
        <fullName evidence="1">Uncharacterized protein</fullName>
    </submittedName>
</protein>
<dbReference type="Proteomes" id="UP001063698">
    <property type="component" value="Chromosome"/>
</dbReference>
<evidence type="ECO:0000313" key="1">
    <source>
        <dbReference type="EMBL" id="UXD21241.1"/>
    </source>
</evidence>